<feature type="compositionally biased region" description="Basic and acidic residues" evidence="1">
    <location>
        <begin position="86"/>
        <end position="102"/>
    </location>
</feature>
<evidence type="ECO:0000313" key="3">
    <source>
        <dbReference type="Proteomes" id="UP001150538"/>
    </source>
</evidence>
<evidence type="ECO:0000313" key="2">
    <source>
        <dbReference type="EMBL" id="KAJ1916955.1"/>
    </source>
</evidence>
<dbReference type="AlphaFoldDB" id="A0A9W7ZUM2"/>
<organism evidence="2 3">
    <name type="scientific">Mycoemilia scoparia</name>
    <dbReference type="NCBI Taxonomy" id="417184"/>
    <lineage>
        <taxon>Eukaryota</taxon>
        <taxon>Fungi</taxon>
        <taxon>Fungi incertae sedis</taxon>
        <taxon>Zoopagomycota</taxon>
        <taxon>Kickxellomycotina</taxon>
        <taxon>Kickxellomycetes</taxon>
        <taxon>Kickxellales</taxon>
        <taxon>Kickxellaceae</taxon>
        <taxon>Mycoemilia</taxon>
    </lineage>
</organism>
<dbReference type="EMBL" id="JANBPU010000085">
    <property type="protein sequence ID" value="KAJ1916955.1"/>
    <property type="molecule type" value="Genomic_DNA"/>
</dbReference>
<gene>
    <name evidence="2" type="ORF">H4219_003480</name>
</gene>
<feature type="compositionally biased region" description="Basic residues" evidence="1">
    <location>
        <begin position="17"/>
        <end position="30"/>
    </location>
</feature>
<name>A0A9W7ZUM2_9FUNG</name>
<proteinExistence type="predicted"/>
<comment type="caution">
    <text evidence="2">The sequence shown here is derived from an EMBL/GenBank/DDBJ whole genome shotgun (WGS) entry which is preliminary data.</text>
</comment>
<feature type="compositionally biased region" description="Basic residues" evidence="1">
    <location>
        <begin position="48"/>
        <end position="67"/>
    </location>
</feature>
<dbReference type="Proteomes" id="UP001150538">
    <property type="component" value="Unassembled WGS sequence"/>
</dbReference>
<sequence length="371" mass="41562">MENTDDNSSKEETKAQTLHRRRSNRLRTPAKKLQGQTQITPAKETAKRNRGRGRGRGRGRPRGRGRGGKAQASNHADQNEEEAEDESKQTADDNEEEGKQADDDIDEDEFPDAAQLSSEGEDYMPEKPIEINTPTTGRRGRPPGSRNKTTITRKRMSAPIDSLVETPAKKFRQSSYNRIPVHVSKHDPFSLENLDKVVNIMKSSPITTSEHDERLETMKMSEALKICSNENMENVPDGDAISEVYMLLAWAVLNTKPNDSQNNTSNPPPTLSDAAKSIVLQIFSAMGHQVREETTDMAGSCRRHAARRILYKIHQQQDASTNKGEGEVSHNLEQFADSVEDRRNPLGISNYVTDVYRQFPTSTGRTPKPKP</sequence>
<reference evidence="2" key="1">
    <citation type="submission" date="2022-07" db="EMBL/GenBank/DDBJ databases">
        <title>Phylogenomic reconstructions and comparative analyses of Kickxellomycotina fungi.</title>
        <authorList>
            <person name="Reynolds N.K."/>
            <person name="Stajich J.E."/>
            <person name="Barry K."/>
            <person name="Grigoriev I.V."/>
            <person name="Crous P."/>
            <person name="Smith M.E."/>
        </authorList>
    </citation>
    <scope>NUCLEOTIDE SEQUENCE</scope>
    <source>
        <strain evidence="2">NBRC 100468</strain>
    </source>
</reference>
<evidence type="ECO:0000256" key="1">
    <source>
        <dbReference type="SAM" id="MobiDB-lite"/>
    </source>
</evidence>
<accession>A0A9W7ZUM2</accession>
<keyword evidence="3" id="KW-1185">Reference proteome</keyword>
<dbReference type="OrthoDB" id="5578276at2759"/>
<protein>
    <submittedName>
        <fullName evidence="2">Uncharacterized protein</fullName>
    </submittedName>
</protein>
<feature type="region of interest" description="Disordered" evidence="1">
    <location>
        <begin position="1"/>
        <end position="153"/>
    </location>
</feature>